<organism evidence="3 4">
    <name type="scientific">Nocardiopsis suaedae</name>
    <dbReference type="NCBI Taxonomy" id="3018444"/>
    <lineage>
        <taxon>Bacteria</taxon>
        <taxon>Bacillati</taxon>
        <taxon>Actinomycetota</taxon>
        <taxon>Actinomycetes</taxon>
        <taxon>Streptosporangiales</taxon>
        <taxon>Nocardiopsidaceae</taxon>
        <taxon>Nocardiopsis</taxon>
    </lineage>
</organism>
<keyword evidence="4" id="KW-1185">Reference proteome</keyword>
<dbReference type="Proteomes" id="UP001165685">
    <property type="component" value="Unassembled WGS sequence"/>
</dbReference>
<sequence>MAEFRHDDEARSRKADLFLIATGTLSTAHLPFWLNWLATNRPDYTVTAGLTDSAKEFVSPAALTALTGSPVVSNTWTTPDGLRPVHTSIAEGHDGIIVYPASVAFLSALASGSGDKPFTLAALGAQVPVVLAPSLPPGVADNPIVRGVLARLAEVPGYRLVPTRKKASSSVGREADVAAPLWEAVSAFEEAGQGTGGPQDGPAAGPAS</sequence>
<dbReference type="RefSeq" id="WP_270678926.1">
    <property type="nucleotide sequence ID" value="NZ_JAQFWP010000032.1"/>
</dbReference>
<evidence type="ECO:0000256" key="1">
    <source>
        <dbReference type="SAM" id="MobiDB-lite"/>
    </source>
</evidence>
<comment type="caution">
    <text evidence="3">The sequence shown here is derived from an EMBL/GenBank/DDBJ whole genome shotgun (WGS) entry which is preliminary data.</text>
</comment>
<proteinExistence type="predicted"/>
<evidence type="ECO:0000313" key="3">
    <source>
        <dbReference type="EMBL" id="MDA2806286.1"/>
    </source>
</evidence>
<dbReference type="Gene3D" id="3.40.50.1950">
    <property type="entry name" value="Flavin prenyltransferase-like"/>
    <property type="match status" value="1"/>
</dbReference>
<protein>
    <recommendedName>
        <fullName evidence="2">Flavoprotein domain-containing protein</fullName>
    </recommendedName>
</protein>
<dbReference type="InterPro" id="IPR003382">
    <property type="entry name" value="Flavoprotein"/>
</dbReference>
<dbReference type="SUPFAM" id="SSF52507">
    <property type="entry name" value="Homo-oligomeric flavin-containing Cys decarboxylases, HFCD"/>
    <property type="match status" value="1"/>
</dbReference>
<accession>A0ABT4TPG9</accession>
<feature type="domain" description="Flavoprotein" evidence="2">
    <location>
        <begin position="18"/>
        <end position="134"/>
    </location>
</feature>
<feature type="region of interest" description="Disordered" evidence="1">
    <location>
        <begin position="188"/>
        <end position="208"/>
    </location>
</feature>
<gene>
    <name evidence="3" type="ORF">O4U47_17375</name>
</gene>
<dbReference type="EMBL" id="JAQFWP010000032">
    <property type="protein sequence ID" value="MDA2806286.1"/>
    <property type="molecule type" value="Genomic_DNA"/>
</dbReference>
<evidence type="ECO:0000313" key="4">
    <source>
        <dbReference type="Proteomes" id="UP001165685"/>
    </source>
</evidence>
<reference evidence="3" key="1">
    <citation type="submission" date="2023-01" db="EMBL/GenBank/DDBJ databases">
        <title>Draft genome sequence of Nocardiopsis sp. LSu2-4 isolated from halophytes.</title>
        <authorList>
            <person name="Duangmal K."/>
            <person name="Chantavorakit T."/>
        </authorList>
    </citation>
    <scope>NUCLEOTIDE SEQUENCE</scope>
    <source>
        <strain evidence="3">LSu2-4</strain>
    </source>
</reference>
<name>A0ABT4TPG9_9ACTN</name>
<dbReference type="Pfam" id="PF02441">
    <property type="entry name" value="Flavoprotein"/>
    <property type="match status" value="1"/>
</dbReference>
<dbReference type="InterPro" id="IPR036551">
    <property type="entry name" value="Flavin_trans-like"/>
</dbReference>
<evidence type="ECO:0000259" key="2">
    <source>
        <dbReference type="Pfam" id="PF02441"/>
    </source>
</evidence>